<comment type="similarity">
    <text evidence="1">Belongs to the bacterial reverse transcriptase family.</text>
</comment>
<protein>
    <submittedName>
        <fullName evidence="3">Group II intron reverse transcriptase/maturase</fullName>
    </submittedName>
</protein>
<dbReference type="PROSITE" id="PS50878">
    <property type="entry name" value="RT_POL"/>
    <property type="match status" value="1"/>
</dbReference>
<evidence type="ECO:0000259" key="2">
    <source>
        <dbReference type="PROSITE" id="PS50878"/>
    </source>
</evidence>
<gene>
    <name evidence="3" type="ORF">G3446_07265</name>
</gene>
<dbReference type="InterPro" id="IPR043502">
    <property type="entry name" value="DNA/RNA_pol_sf"/>
</dbReference>
<evidence type="ECO:0000313" key="4">
    <source>
        <dbReference type="Proteomes" id="UP000483379"/>
    </source>
</evidence>
<feature type="non-terminal residue" evidence="3">
    <location>
        <position position="1"/>
    </location>
</feature>
<dbReference type="InterPro" id="IPR013597">
    <property type="entry name" value="Mat_intron_G2"/>
</dbReference>
<sequence>KKNGKRRPLGIPVQADRAEQALELLALDPVSETLADACSYGFRKERGAQDAIAGCFLALCRRRSAEWILEGDIRACFDELSHPWLLGQIPTDQGKLRGWLNAGFMERGMFHPTMAGTPQGGILSPTAANMALDGLEARLKARFRGHHKVNLVRYADDFIITGASSALLAEEVKPLVQQFLKERGLALSEAKTHIVHIDAGFDFLGFNLRKYHGKLLIKPAKSSIAAVKEKARGILKTGSNLTQDALIRRLNPIIRGWGNYYRHVVSKEIFGDIDHAIWSMTWTWARRRHPQKGRKWVKDRYYTHRDGRDWVFTDGSITLFRMASIPIRRHVKIRGDANPYDPQQAGYFAARRARRGNRPPVRIPEWLAP</sequence>
<comment type="caution">
    <text evidence="3">The sequence shown here is derived from an EMBL/GenBank/DDBJ whole genome shotgun (WGS) entry which is preliminary data.</text>
</comment>
<dbReference type="CDD" id="cd01651">
    <property type="entry name" value="RT_G2_intron"/>
    <property type="match status" value="1"/>
</dbReference>
<accession>A0A6M0JWY5</accession>
<dbReference type="AlphaFoldDB" id="A0A6M0JWY5"/>
<evidence type="ECO:0000256" key="1">
    <source>
        <dbReference type="ARBA" id="ARBA00034120"/>
    </source>
</evidence>
<keyword evidence="3" id="KW-0695">RNA-directed DNA polymerase</keyword>
<dbReference type="GO" id="GO:0003964">
    <property type="term" value="F:RNA-directed DNA polymerase activity"/>
    <property type="evidence" value="ECO:0007669"/>
    <property type="project" value="UniProtKB-KW"/>
</dbReference>
<dbReference type="Pfam" id="PF00078">
    <property type="entry name" value="RVT_1"/>
    <property type="match status" value="1"/>
</dbReference>
<proteinExistence type="inferred from homology"/>
<dbReference type="RefSeq" id="WP_164452165.1">
    <property type="nucleotide sequence ID" value="NZ_JAAIJQ010000016.1"/>
</dbReference>
<keyword evidence="3" id="KW-0548">Nucleotidyltransferase</keyword>
<dbReference type="PANTHER" id="PTHR34047:SF10">
    <property type="entry name" value="GROUP II INTRON-ASSOCIATED OPEN READING FRAME"/>
    <property type="match status" value="1"/>
</dbReference>
<dbReference type="InterPro" id="IPR000477">
    <property type="entry name" value="RT_dom"/>
</dbReference>
<dbReference type="EMBL" id="JAAIJQ010000016">
    <property type="protein sequence ID" value="NEV61689.1"/>
    <property type="molecule type" value="Genomic_DNA"/>
</dbReference>
<organism evidence="3 4">
    <name type="scientific">Thiorhodococcus minor</name>
    <dbReference type="NCBI Taxonomy" id="57489"/>
    <lineage>
        <taxon>Bacteria</taxon>
        <taxon>Pseudomonadati</taxon>
        <taxon>Pseudomonadota</taxon>
        <taxon>Gammaproteobacteria</taxon>
        <taxon>Chromatiales</taxon>
        <taxon>Chromatiaceae</taxon>
        <taxon>Thiorhodococcus</taxon>
    </lineage>
</organism>
<reference evidence="3 4" key="1">
    <citation type="submission" date="2020-02" db="EMBL/GenBank/DDBJ databases">
        <title>Genome sequences of Thiorhodococcus mannitoliphagus and Thiorhodococcus minor, purple sulfur photosynthetic bacteria in the gammaproteobacterial family, Chromatiaceae.</title>
        <authorList>
            <person name="Aviles F.A."/>
            <person name="Meyer T.E."/>
            <person name="Kyndt J.A."/>
        </authorList>
    </citation>
    <scope>NUCLEOTIDE SEQUENCE [LARGE SCALE GENOMIC DNA]</scope>
    <source>
        <strain evidence="3 4">DSM 11518</strain>
    </source>
</reference>
<keyword evidence="3" id="KW-0808">Transferase</keyword>
<evidence type="ECO:0000313" key="3">
    <source>
        <dbReference type="EMBL" id="NEV61689.1"/>
    </source>
</evidence>
<dbReference type="Proteomes" id="UP000483379">
    <property type="component" value="Unassembled WGS sequence"/>
</dbReference>
<dbReference type="Pfam" id="PF08388">
    <property type="entry name" value="GIIM"/>
    <property type="match status" value="1"/>
</dbReference>
<feature type="domain" description="Reverse transcriptase" evidence="2">
    <location>
        <begin position="1"/>
        <end position="208"/>
    </location>
</feature>
<dbReference type="PANTHER" id="PTHR34047">
    <property type="entry name" value="NUCLEAR INTRON MATURASE 1, MITOCHONDRIAL-RELATED"/>
    <property type="match status" value="1"/>
</dbReference>
<dbReference type="SUPFAM" id="SSF56672">
    <property type="entry name" value="DNA/RNA polymerases"/>
    <property type="match status" value="1"/>
</dbReference>
<name>A0A6M0JWY5_9GAMM</name>
<keyword evidence="4" id="KW-1185">Reference proteome</keyword>
<dbReference type="InterPro" id="IPR051083">
    <property type="entry name" value="GrpII_Intron_Splice-Mob/Def"/>
</dbReference>